<evidence type="ECO:0000313" key="6">
    <source>
        <dbReference type="EMBL" id="KAF0845362.1"/>
    </source>
</evidence>
<keyword evidence="3" id="KW-0560">Oxidoreductase</keyword>
<evidence type="ECO:0000256" key="2">
    <source>
        <dbReference type="ARBA" id="ARBA00022643"/>
    </source>
</evidence>
<keyword evidence="1" id="KW-0285">Flavoprotein</keyword>
<sequence>MRHGVYLPPFGELADPRVLADIAAEAESAGFDGVFVWDHVARADEPDLAVGDCWIALAAIAAATSRVLFGPRVTPLSRRRPQDVARETVALDLLSGGRLVLGVGLGSDATGEFSRLGEVDGGRERAALLDESLAVITALWSGETVHHHGPAYEVDGLRFLPTPVRQPRIPIWVAAQSVRRAPLRRAARYDGLCPEASPDRLADMLAVVAEYRGDLDGFDVAVAATEDRDAYERAGATWWLRSLPMGVSRAEALCAVRRGP</sequence>
<evidence type="ECO:0000259" key="5">
    <source>
        <dbReference type="Pfam" id="PF00296"/>
    </source>
</evidence>
<keyword evidence="7" id="KW-1185">Reference proteome</keyword>
<evidence type="ECO:0000313" key="7">
    <source>
        <dbReference type="Proteomes" id="UP000798951"/>
    </source>
</evidence>
<dbReference type="PANTHER" id="PTHR42847">
    <property type="entry name" value="ALKANESULFONATE MONOOXYGENASE"/>
    <property type="match status" value="1"/>
</dbReference>
<evidence type="ECO:0000256" key="4">
    <source>
        <dbReference type="ARBA" id="ARBA00023033"/>
    </source>
</evidence>
<evidence type="ECO:0000256" key="3">
    <source>
        <dbReference type="ARBA" id="ARBA00023002"/>
    </source>
</evidence>
<reference evidence="6 7" key="1">
    <citation type="submission" date="2019-07" db="EMBL/GenBank/DDBJ databases">
        <title>Genomic Encyclopedia of Type Strains, Phase IV (KMG-IV): sequencing the most valuable type-strain genomes for metagenomic binning, comparative biology and taxonomic classification.</title>
        <authorList>
            <person name="Goeker M."/>
        </authorList>
    </citation>
    <scope>NUCLEOTIDE SEQUENCE [LARGE SCALE GENOMIC DNA]</scope>
    <source>
        <strain evidence="6 7">DSM 44831</strain>
    </source>
</reference>
<dbReference type="Gene3D" id="3.20.20.30">
    <property type="entry name" value="Luciferase-like domain"/>
    <property type="match status" value="1"/>
</dbReference>
<dbReference type="SUPFAM" id="SSF51679">
    <property type="entry name" value="Bacterial luciferase-like"/>
    <property type="match status" value="1"/>
</dbReference>
<keyword evidence="2" id="KW-0288">FMN</keyword>
<organism evidence="6 7">
    <name type="scientific">Nocardia caishijiensis</name>
    <dbReference type="NCBI Taxonomy" id="184756"/>
    <lineage>
        <taxon>Bacteria</taxon>
        <taxon>Bacillati</taxon>
        <taxon>Actinomycetota</taxon>
        <taxon>Actinomycetes</taxon>
        <taxon>Mycobacteriales</taxon>
        <taxon>Nocardiaceae</taxon>
        <taxon>Nocardia</taxon>
    </lineage>
</organism>
<dbReference type="InterPro" id="IPR036661">
    <property type="entry name" value="Luciferase-like_sf"/>
</dbReference>
<dbReference type="Proteomes" id="UP000798951">
    <property type="component" value="Unassembled WGS sequence"/>
</dbReference>
<accession>A0ABQ6YHT8</accession>
<keyword evidence="4" id="KW-0503">Monooxygenase</keyword>
<proteinExistence type="predicted"/>
<feature type="domain" description="Luciferase-like" evidence="5">
    <location>
        <begin position="14"/>
        <end position="224"/>
    </location>
</feature>
<protein>
    <submittedName>
        <fullName evidence="6">Luciferase-like monooxygenase</fullName>
    </submittedName>
</protein>
<dbReference type="EMBL" id="VMSD01000008">
    <property type="protein sequence ID" value="KAF0845362.1"/>
    <property type="molecule type" value="Genomic_DNA"/>
</dbReference>
<evidence type="ECO:0000256" key="1">
    <source>
        <dbReference type="ARBA" id="ARBA00022630"/>
    </source>
</evidence>
<dbReference type="InterPro" id="IPR050172">
    <property type="entry name" value="SsuD_RutA_monooxygenase"/>
</dbReference>
<dbReference type="Pfam" id="PF00296">
    <property type="entry name" value="Bac_luciferase"/>
    <property type="match status" value="1"/>
</dbReference>
<dbReference type="InterPro" id="IPR011251">
    <property type="entry name" value="Luciferase-like_dom"/>
</dbReference>
<name>A0ABQ6YHT8_9NOCA</name>
<comment type="caution">
    <text evidence="6">The sequence shown here is derived from an EMBL/GenBank/DDBJ whole genome shotgun (WGS) entry which is preliminary data.</text>
</comment>
<gene>
    <name evidence="6" type="ORF">FNL39_108170</name>
</gene>
<dbReference type="PANTHER" id="PTHR42847:SF4">
    <property type="entry name" value="ALKANESULFONATE MONOOXYGENASE-RELATED"/>
    <property type="match status" value="1"/>
</dbReference>